<proteinExistence type="predicted"/>
<protein>
    <recommendedName>
        <fullName evidence="5">Terpene synthase metal-binding domain-containing protein</fullName>
    </recommendedName>
</protein>
<dbReference type="PANTHER" id="PTHR31225">
    <property type="entry name" value="OS04G0344100 PROTEIN-RELATED"/>
    <property type="match status" value="1"/>
</dbReference>
<comment type="cofactor">
    <cofactor evidence="1">
        <name>Mg(2+)</name>
        <dbReference type="ChEBI" id="CHEBI:18420"/>
    </cofactor>
</comment>
<dbReference type="InterPro" id="IPR005630">
    <property type="entry name" value="Terpene_synthase_metal-bd"/>
</dbReference>
<keyword evidence="4" id="KW-0456">Lyase</keyword>
<evidence type="ECO:0000313" key="6">
    <source>
        <dbReference type="EMBL" id="KAG8386218.1"/>
    </source>
</evidence>
<dbReference type="SUPFAM" id="SSF48576">
    <property type="entry name" value="Terpenoid synthases"/>
    <property type="match status" value="1"/>
</dbReference>
<comment type="caution">
    <text evidence="6">The sequence shown here is derived from an EMBL/GenBank/DDBJ whole genome shotgun (WGS) entry which is preliminary data.</text>
</comment>
<keyword evidence="3" id="KW-0479">Metal-binding</keyword>
<dbReference type="AlphaFoldDB" id="A0AAV6XVH7"/>
<evidence type="ECO:0000256" key="4">
    <source>
        <dbReference type="ARBA" id="ARBA00023239"/>
    </source>
</evidence>
<dbReference type="GO" id="GO:0000287">
    <property type="term" value="F:magnesium ion binding"/>
    <property type="evidence" value="ECO:0007669"/>
    <property type="project" value="InterPro"/>
</dbReference>
<evidence type="ECO:0000256" key="3">
    <source>
        <dbReference type="ARBA" id="ARBA00022723"/>
    </source>
</evidence>
<dbReference type="Proteomes" id="UP000826271">
    <property type="component" value="Unassembled WGS sequence"/>
</dbReference>
<dbReference type="Pfam" id="PF03936">
    <property type="entry name" value="Terpene_synth_C"/>
    <property type="match status" value="1"/>
</dbReference>
<dbReference type="InterPro" id="IPR050148">
    <property type="entry name" value="Terpene_synthase-like"/>
</dbReference>
<dbReference type="EMBL" id="WHWC01000003">
    <property type="protein sequence ID" value="KAG8386218.1"/>
    <property type="molecule type" value="Genomic_DNA"/>
</dbReference>
<evidence type="ECO:0000313" key="7">
    <source>
        <dbReference type="Proteomes" id="UP000826271"/>
    </source>
</evidence>
<gene>
    <name evidence="6" type="ORF">BUALT_Bualt03G0126100</name>
</gene>
<dbReference type="Gene3D" id="1.10.600.10">
    <property type="entry name" value="Farnesyl Diphosphate Synthase"/>
    <property type="match status" value="1"/>
</dbReference>
<organism evidence="6 7">
    <name type="scientific">Buddleja alternifolia</name>
    <dbReference type="NCBI Taxonomy" id="168488"/>
    <lineage>
        <taxon>Eukaryota</taxon>
        <taxon>Viridiplantae</taxon>
        <taxon>Streptophyta</taxon>
        <taxon>Embryophyta</taxon>
        <taxon>Tracheophyta</taxon>
        <taxon>Spermatophyta</taxon>
        <taxon>Magnoliopsida</taxon>
        <taxon>eudicotyledons</taxon>
        <taxon>Gunneridae</taxon>
        <taxon>Pentapetalae</taxon>
        <taxon>asterids</taxon>
        <taxon>lamiids</taxon>
        <taxon>Lamiales</taxon>
        <taxon>Scrophulariaceae</taxon>
        <taxon>Buddlejeae</taxon>
        <taxon>Buddleja</taxon>
    </lineage>
</organism>
<sequence length="153" mass="17232">MEEYMKVAVQSSGYIMVALTSLVRMGNLVTIEDFDWISRAKIVRASAIVTRPMDDMAGYGFEKKIDAVKCYIKEKGASKEEAFDELQTQVSKAWKDINQECLHPTAISMPTLMRIINSASVIHLLYKDGDGYTNSKSEIKELIKYVLVEPVTV</sequence>
<feature type="domain" description="Terpene synthase metal-binding" evidence="5">
    <location>
        <begin position="1"/>
        <end position="96"/>
    </location>
</feature>
<comment type="pathway">
    <text evidence="2">Secondary metabolite biosynthesis; terpenoid biosynthesis.</text>
</comment>
<dbReference type="GO" id="GO:0016114">
    <property type="term" value="P:terpenoid biosynthetic process"/>
    <property type="evidence" value="ECO:0007669"/>
    <property type="project" value="InterPro"/>
</dbReference>
<evidence type="ECO:0000256" key="1">
    <source>
        <dbReference type="ARBA" id="ARBA00001946"/>
    </source>
</evidence>
<dbReference type="GO" id="GO:0010333">
    <property type="term" value="F:terpene synthase activity"/>
    <property type="evidence" value="ECO:0007669"/>
    <property type="project" value="InterPro"/>
</dbReference>
<dbReference type="PANTHER" id="PTHR31225:SF221">
    <property type="entry name" value="(-)-GERMACRENE D SYNTHASE"/>
    <property type="match status" value="1"/>
</dbReference>
<name>A0AAV6XVH7_9LAMI</name>
<dbReference type="InterPro" id="IPR008949">
    <property type="entry name" value="Isoprenoid_synthase_dom_sf"/>
</dbReference>
<reference evidence="6" key="1">
    <citation type="submission" date="2019-10" db="EMBL/GenBank/DDBJ databases">
        <authorList>
            <person name="Zhang R."/>
            <person name="Pan Y."/>
            <person name="Wang J."/>
            <person name="Ma R."/>
            <person name="Yu S."/>
        </authorList>
    </citation>
    <scope>NUCLEOTIDE SEQUENCE</scope>
    <source>
        <strain evidence="6">LA-IB0</strain>
        <tissue evidence="6">Leaf</tissue>
    </source>
</reference>
<keyword evidence="7" id="KW-1185">Reference proteome</keyword>
<evidence type="ECO:0000259" key="5">
    <source>
        <dbReference type="Pfam" id="PF03936"/>
    </source>
</evidence>
<accession>A0AAV6XVH7</accession>
<evidence type="ECO:0000256" key="2">
    <source>
        <dbReference type="ARBA" id="ARBA00004721"/>
    </source>
</evidence>